<feature type="domain" description="DnaB/C C-terminal" evidence="3">
    <location>
        <begin position="194"/>
        <end position="271"/>
    </location>
</feature>
<proteinExistence type="inferred from homology"/>
<dbReference type="AlphaFoldDB" id="A0A516GHN3"/>
<dbReference type="InterPro" id="IPR053162">
    <property type="entry name" value="DnaD"/>
</dbReference>
<dbReference type="Pfam" id="PF07261">
    <property type="entry name" value="DnaB_2"/>
    <property type="match status" value="1"/>
</dbReference>
<feature type="region of interest" description="Disordered" evidence="2">
    <location>
        <begin position="94"/>
        <end position="119"/>
    </location>
</feature>
<dbReference type="RefSeq" id="WP_143333186.1">
    <property type="nucleotide sequence ID" value="NZ_CP041626.1"/>
</dbReference>
<evidence type="ECO:0000313" key="5">
    <source>
        <dbReference type="Proteomes" id="UP000315953"/>
    </source>
</evidence>
<dbReference type="EMBL" id="CP041626">
    <property type="protein sequence ID" value="QDO91022.1"/>
    <property type="molecule type" value="Genomic_DNA"/>
</dbReference>
<dbReference type="Proteomes" id="UP000315953">
    <property type="component" value="Chromosome"/>
</dbReference>
<evidence type="ECO:0000259" key="3">
    <source>
        <dbReference type="Pfam" id="PF07261"/>
    </source>
</evidence>
<sequence length="317" mass="36117">MTIRRARRSTKFTMMSNHGLHNKNLSFKAKGLLAYMLSLPDDWIFYQSELEERSTDGSSAIRSGLTELEEAGYLVKKRIRDEKGQLRGTDWIIRDEPVDPDEDDECEEEEVEESADKQRKISLPECDEAILGKPILENPILDNGPLLSTNNTKYLNKLNTNNTKQRLYQDRSKVMYSGGDSTERGEEAFDCYRCFEENGFGTLSPFILEDLSKWFTDFRAKSTPEKEIDQLIVRAMMISVKNGVRKWSYVNSILNNWFNSGLWSIEAVKAAEQQYQANKQSSDSSSSPSKGTVGGLVWGDDDNENQEAKGKTGELNW</sequence>
<dbReference type="SUPFAM" id="SSF158499">
    <property type="entry name" value="DnaD domain-like"/>
    <property type="match status" value="1"/>
</dbReference>
<gene>
    <name evidence="4" type="ORF">FNV33_02775</name>
</gene>
<feature type="compositionally biased region" description="Acidic residues" evidence="2">
    <location>
        <begin position="98"/>
        <end position="113"/>
    </location>
</feature>
<reference evidence="4 5" key="1">
    <citation type="submission" date="2019-07" db="EMBL/GenBank/DDBJ databases">
        <title>Genome assembly of a nasal isolate of Dolosigranulum pigrum from a chronic sinusitis patient.</title>
        <authorList>
            <person name="Baig S."/>
            <person name="Overballe-Petersen S."/>
            <person name="Kaspar U."/>
            <person name="Rendboe A."/>
            <person name="de Man T."/>
            <person name="Liu C."/>
            <person name="Price L.B."/>
            <person name="Stegger M."/>
            <person name="Becker K."/>
            <person name="Skytt Andersen P."/>
        </authorList>
    </citation>
    <scope>NUCLEOTIDE SEQUENCE [LARGE SCALE GENOMIC DNA]</scope>
    <source>
        <strain evidence="4 5">83VPs-KB5</strain>
    </source>
</reference>
<comment type="similarity">
    <text evidence="1">Belongs to the DnaB/DnaD family.</text>
</comment>
<accession>A0A516GHN3</accession>
<protein>
    <submittedName>
        <fullName evidence="4">DnaD domain protein</fullName>
    </submittedName>
</protein>
<evidence type="ECO:0000256" key="2">
    <source>
        <dbReference type="SAM" id="MobiDB-lite"/>
    </source>
</evidence>
<dbReference type="InterPro" id="IPR034829">
    <property type="entry name" value="DnaD-like_sf"/>
</dbReference>
<dbReference type="PANTHER" id="PTHR37293">
    <property type="entry name" value="PHAGE REPLICATION PROTEIN-RELATED"/>
    <property type="match status" value="1"/>
</dbReference>
<dbReference type="KEGG" id="dpm:FNV33_02775"/>
<evidence type="ECO:0000313" key="4">
    <source>
        <dbReference type="EMBL" id="QDO91022.1"/>
    </source>
</evidence>
<dbReference type="Gene3D" id="1.10.10.630">
    <property type="entry name" value="DnaD domain-like"/>
    <property type="match status" value="1"/>
</dbReference>
<dbReference type="NCBIfam" id="TIGR01446">
    <property type="entry name" value="DnaD_dom"/>
    <property type="match status" value="1"/>
</dbReference>
<organism evidence="4 5">
    <name type="scientific">Dolosigranulum pigrum</name>
    <dbReference type="NCBI Taxonomy" id="29394"/>
    <lineage>
        <taxon>Bacteria</taxon>
        <taxon>Bacillati</taxon>
        <taxon>Bacillota</taxon>
        <taxon>Bacilli</taxon>
        <taxon>Lactobacillales</taxon>
        <taxon>Carnobacteriaceae</taxon>
        <taxon>Dolosigranulum</taxon>
    </lineage>
</organism>
<evidence type="ECO:0000256" key="1">
    <source>
        <dbReference type="ARBA" id="ARBA00093462"/>
    </source>
</evidence>
<name>A0A516GHN3_9LACT</name>
<feature type="compositionally biased region" description="Basic and acidic residues" evidence="2">
    <location>
        <begin position="306"/>
        <end position="317"/>
    </location>
</feature>
<dbReference type="PANTHER" id="PTHR37293:SF9">
    <property type="entry name" value="PHI ETA ORF 22-LIKE PROTEIN"/>
    <property type="match status" value="1"/>
</dbReference>
<dbReference type="InterPro" id="IPR006343">
    <property type="entry name" value="DnaB/C_C"/>
</dbReference>
<feature type="region of interest" description="Disordered" evidence="2">
    <location>
        <begin position="275"/>
        <end position="317"/>
    </location>
</feature>